<evidence type="ECO:0000313" key="3">
    <source>
        <dbReference type="Proteomes" id="UP000266292"/>
    </source>
</evidence>
<dbReference type="EMBL" id="CP021235">
    <property type="protein sequence ID" value="ARS35679.1"/>
    <property type="molecule type" value="Genomic_DNA"/>
</dbReference>
<dbReference type="AlphaFoldDB" id="A0A1X9YS29"/>
<dbReference type="STRING" id="709015.GCA_000472485_01942"/>
<dbReference type="OrthoDB" id="1492650at2"/>
<keyword evidence="1" id="KW-0812">Transmembrane</keyword>
<protein>
    <submittedName>
        <fullName evidence="2">Uncharacterized protein</fullName>
    </submittedName>
</protein>
<organism evidence="2 3">
    <name type="scientific">Pontibacter actiniarum</name>
    <dbReference type="NCBI Taxonomy" id="323450"/>
    <lineage>
        <taxon>Bacteria</taxon>
        <taxon>Pseudomonadati</taxon>
        <taxon>Bacteroidota</taxon>
        <taxon>Cytophagia</taxon>
        <taxon>Cytophagales</taxon>
        <taxon>Hymenobacteraceae</taxon>
        <taxon>Pontibacter</taxon>
    </lineage>
</organism>
<gene>
    <name evidence="2" type="ORF">CA264_09635</name>
</gene>
<evidence type="ECO:0000313" key="2">
    <source>
        <dbReference type="EMBL" id="ARS35679.1"/>
    </source>
</evidence>
<keyword evidence="3" id="KW-1185">Reference proteome</keyword>
<feature type="transmembrane region" description="Helical" evidence="1">
    <location>
        <begin position="15"/>
        <end position="33"/>
    </location>
</feature>
<reference evidence="3" key="1">
    <citation type="submission" date="2017-05" db="EMBL/GenBank/DDBJ databases">
        <authorList>
            <person name="Ray J."/>
            <person name="Price M."/>
            <person name="Deutschbauer A."/>
        </authorList>
    </citation>
    <scope>NUCLEOTIDE SEQUENCE [LARGE SCALE GENOMIC DNA]</scope>
    <source>
        <strain evidence="3">DSM 19842</strain>
    </source>
</reference>
<evidence type="ECO:0000256" key="1">
    <source>
        <dbReference type="SAM" id="Phobius"/>
    </source>
</evidence>
<dbReference type="KEGG" id="pact:CA264_09635"/>
<dbReference type="RefSeq" id="WP_025606701.1">
    <property type="nucleotide sequence ID" value="NZ_CP021235.1"/>
</dbReference>
<keyword evidence="1" id="KW-1133">Transmembrane helix</keyword>
<accession>A0A1X9YS29</accession>
<proteinExistence type="predicted"/>
<dbReference type="Proteomes" id="UP000266292">
    <property type="component" value="Chromosome"/>
</dbReference>
<sequence length="221" mass="25608">MKEIIKLILEQNPGLVTVALTSFLLPIAILWLTNRNNRKIKELDKSIDQKFKAKDDIREQEKRVYSSLSKILFDVQQLHVSLSGSCIDTSCINDALKKYDSSVSKCHTDIADNMLYLSSSSINLIYDFYNTIGQLKIQLLELEKQKEYSLAHVTVYYSAQNLADILIQIQELFISQRSDLKVEFNKLQQEKMKYCCGQEPPKELKERYEKVRSAMIEQSLL</sequence>
<keyword evidence="1" id="KW-0472">Membrane</keyword>
<name>A0A1X9YS29_9BACT</name>